<evidence type="ECO:0000313" key="9">
    <source>
        <dbReference type="Proteomes" id="UP000019087"/>
    </source>
</evidence>
<evidence type="ECO:0000256" key="1">
    <source>
        <dbReference type="ARBA" id="ARBA00010577"/>
    </source>
</evidence>
<feature type="domain" description="FlgD/Vpr Ig-like" evidence="6">
    <location>
        <begin position="103"/>
        <end position="174"/>
    </location>
</feature>
<dbReference type="Proteomes" id="UP000019087">
    <property type="component" value="Chromosome"/>
</dbReference>
<evidence type="ECO:0000256" key="3">
    <source>
        <dbReference type="ARBA" id="ARBA00022795"/>
    </source>
</evidence>
<dbReference type="Pfam" id="PF13860">
    <property type="entry name" value="FlgD_ig"/>
    <property type="match status" value="1"/>
</dbReference>
<feature type="domain" description="FlgD Tudor-like" evidence="7">
    <location>
        <begin position="85"/>
        <end position="214"/>
    </location>
</feature>
<gene>
    <name evidence="8" type="primary">flgd</name>
    <name evidence="8" type="ORF">BUMPUSDA_CDS00257</name>
</gene>
<protein>
    <recommendedName>
        <fullName evidence="2 5">Basal-body rod modification protein FlgD</fullName>
    </recommendedName>
</protein>
<sequence length="218" mass="24138">MINMNSSIDNKLIEKNINDSPNNLNPLDLQKNFLSLLIAQIKNQDPTDPIKNTELTSQLAQINTATGVEKLNNTVLNISNEINKNQNVQISSLIGHRVMIPSTQIVHTQGAPSRYGIELVGYATLVEIQIKDKNGNTLYTKRMNDMKPGIHNFIWNAKDINTGKYDILVSAKNKDQNIPVQSLSESLVQSVIISSRGPLIDLGVAGNITLSQIREILK</sequence>
<dbReference type="InterPro" id="IPR025965">
    <property type="entry name" value="FlgD/Vpr_Ig-like"/>
</dbReference>
<dbReference type="AlphaFoldDB" id="W0P4P7"/>
<proteinExistence type="inferred from homology"/>
<name>W0P4P7_BUCMP</name>
<evidence type="ECO:0000313" key="8">
    <source>
        <dbReference type="EMBL" id="AHG60048.1"/>
    </source>
</evidence>
<keyword evidence="3 5" id="KW-1005">Bacterial flagellum biogenesis</keyword>
<dbReference type="Pfam" id="PF03963">
    <property type="entry name" value="FlgD"/>
    <property type="match status" value="1"/>
</dbReference>
<evidence type="ECO:0000256" key="5">
    <source>
        <dbReference type="RuleBase" id="RU362076"/>
    </source>
</evidence>
<dbReference type="HOGENOM" id="CLU_047535_0_0_6"/>
<dbReference type="Pfam" id="PF13861">
    <property type="entry name" value="FLgD_tudor"/>
    <property type="match status" value="1"/>
</dbReference>
<dbReference type="Gene3D" id="2.60.40.4070">
    <property type="match status" value="1"/>
</dbReference>
<dbReference type="PATRIC" id="fig|1009856.3.peg.331"/>
<organism evidence="8 9">
    <name type="scientific">Buchnera aphidicola str. USDA</name>
    <name type="common">Myzus persicae</name>
    <dbReference type="NCBI Taxonomy" id="1009856"/>
    <lineage>
        <taxon>Bacteria</taxon>
        <taxon>Pseudomonadati</taxon>
        <taxon>Pseudomonadota</taxon>
        <taxon>Gammaproteobacteria</taxon>
        <taxon>Enterobacterales</taxon>
        <taxon>Erwiniaceae</taxon>
        <taxon>Buchnera</taxon>
    </lineage>
</organism>
<dbReference type="KEGG" id="bapu:BUMPUSDA_CDS00257"/>
<evidence type="ECO:0000259" key="6">
    <source>
        <dbReference type="Pfam" id="PF13860"/>
    </source>
</evidence>
<comment type="similarity">
    <text evidence="1 5">Belongs to the FlgD family.</text>
</comment>
<dbReference type="InterPro" id="IPR005648">
    <property type="entry name" value="FlgD"/>
</dbReference>
<evidence type="ECO:0000259" key="7">
    <source>
        <dbReference type="Pfam" id="PF13861"/>
    </source>
</evidence>
<evidence type="ECO:0000256" key="2">
    <source>
        <dbReference type="ARBA" id="ARBA00016013"/>
    </source>
</evidence>
<dbReference type="EMBL" id="CP002697">
    <property type="protein sequence ID" value="AHG60048.1"/>
    <property type="molecule type" value="Genomic_DNA"/>
</dbReference>
<dbReference type="GO" id="GO:0044781">
    <property type="term" value="P:bacterial-type flagellum organization"/>
    <property type="evidence" value="ECO:0007669"/>
    <property type="project" value="UniProtKB-UniRule"/>
</dbReference>
<comment type="function">
    <text evidence="4 5">Required for flagellar hook formation. May act as a scaffolding protein.</text>
</comment>
<dbReference type="InterPro" id="IPR025963">
    <property type="entry name" value="FLgD_Tudor"/>
</dbReference>
<reference evidence="8 9" key="1">
    <citation type="journal article" date="2013" name="BMC Genomics">
        <title>Comparative analysis of genome sequences from four strains of the Buchnera aphidicola Mp endosymbion of the green peach aphid, Myzus persicae.</title>
        <authorList>
            <person name="Jiang Z."/>
            <person name="Jones D.H."/>
            <person name="Khuri S."/>
            <person name="Tsinoremas N.F."/>
            <person name="Wyss T."/>
            <person name="Jander G."/>
            <person name="Wilson A.C."/>
        </authorList>
    </citation>
    <scope>NUCLEOTIDE SEQUENCE [LARGE SCALE GENOMIC DNA]</scope>
    <source>
        <strain evidence="9">str. USDA (Myzus persicae)</strain>
    </source>
</reference>
<accession>W0P4P7</accession>
<evidence type="ECO:0000256" key="4">
    <source>
        <dbReference type="ARBA" id="ARBA00024746"/>
    </source>
</evidence>
<dbReference type="Gene3D" id="2.30.30.910">
    <property type="match status" value="1"/>
</dbReference>